<keyword evidence="2" id="KW-1185">Reference proteome</keyword>
<organism evidence="1 2">
    <name type="scientific">Araneus ventricosus</name>
    <name type="common">Orbweaver spider</name>
    <name type="synonym">Epeira ventricosa</name>
    <dbReference type="NCBI Taxonomy" id="182803"/>
    <lineage>
        <taxon>Eukaryota</taxon>
        <taxon>Metazoa</taxon>
        <taxon>Ecdysozoa</taxon>
        <taxon>Arthropoda</taxon>
        <taxon>Chelicerata</taxon>
        <taxon>Arachnida</taxon>
        <taxon>Araneae</taxon>
        <taxon>Araneomorphae</taxon>
        <taxon>Entelegynae</taxon>
        <taxon>Araneoidea</taxon>
        <taxon>Araneidae</taxon>
        <taxon>Araneus</taxon>
    </lineage>
</organism>
<proteinExistence type="predicted"/>
<name>A0A4Y2FL49_ARAVE</name>
<dbReference type="AlphaFoldDB" id="A0A4Y2FL49"/>
<comment type="caution">
    <text evidence="1">The sequence shown here is derived from an EMBL/GenBank/DDBJ whole genome shotgun (WGS) entry which is preliminary data.</text>
</comment>
<accession>A0A4Y2FL49</accession>
<sequence>NQSIGQHLSVHKDSFSNPPTNRCLEEAVVVDLLLRGIENIKGRRYFNFKNRNKILGNQSIGQYLSVHKDSFSNPPTNRRLEDTVDGDWPKMTTFKAS</sequence>
<dbReference type="Proteomes" id="UP000499080">
    <property type="component" value="Unassembled WGS sequence"/>
</dbReference>
<evidence type="ECO:0000313" key="2">
    <source>
        <dbReference type="Proteomes" id="UP000499080"/>
    </source>
</evidence>
<gene>
    <name evidence="1" type="ORF">AVEN_17234-2_1</name>
</gene>
<protein>
    <submittedName>
        <fullName evidence="1">Uncharacterized protein</fullName>
    </submittedName>
</protein>
<reference evidence="1 2" key="1">
    <citation type="journal article" date="2019" name="Sci. Rep.">
        <title>Orb-weaving spider Araneus ventricosus genome elucidates the spidroin gene catalogue.</title>
        <authorList>
            <person name="Kono N."/>
            <person name="Nakamura H."/>
            <person name="Ohtoshi R."/>
            <person name="Moran D.A.P."/>
            <person name="Shinohara A."/>
            <person name="Yoshida Y."/>
            <person name="Fujiwara M."/>
            <person name="Mori M."/>
            <person name="Tomita M."/>
            <person name="Arakawa K."/>
        </authorList>
    </citation>
    <scope>NUCLEOTIDE SEQUENCE [LARGE SCALE GENOMIC DNA]</scope>
</reference>
<feature type="non-terminal residue" evidence="1">
    <location>
        <position position="1"/>
    </location>
</feature>
<evidence type="ECO:0000313" key="1">
    <source>
        <dbReference type="EMBL" id="GBM42210.1"/>
    </source>
</evidence>
<dbReference type="EMBL" id="BGPR01000990">
    <property type="protein sequence ID" value="GBM42210.1"/>
    <property type="molecule type" value="Genomic_DNA"/>
</dbReference>